<feature type="region of interest" description="Disordered" evidence="1">
    <location>
        <begin position="48"/>
        <end position="74"/>
    </location>
</feature>
<feature type="transmembrane region" description="Helical" evidence="2">
    <location>
        <begin position="183"/>
        <end position="202"/>
    </location>
</feature>
<evidence type="ECO:0000313" key="4">
    <source>
        <dbReference type="Proteomes" id="UP000637513"/>
    </source>
</evidence>
<evidence type="ECO:0000256" key="1">
    <source>
        <dbReference type="SAM" id="MobiDB-lite"/>
    </source>
</evidence>
<dbReference type="RefSeq" id="WP_249302598.1">
    <property type="nucleotide sequence ID" value="NZ_JACRSW010000007.1"/>
</dbReference>
<feature type="transmembrane region" description="Helical" evidence="2">
    <location>
        <begin position="276"/>
        <end position="295"/>
    </location>
</feature>
<protein>
    <submittedName>
        <fullName evidence="3">Uncharacterized protein</fullName>
    </submittedName>
</protein>
<keyword evidence="2" id="KW-1133">Transmembrane helix</keyword>
<dbReference type="EMBL" id="JACRSW010000007">
    <property type="protein sequence ID" value="MBC8556432.1"/>
    <property type="molecule type" value="Genomic_DNA"/>
</dbReference>
<keyword evidence="4" id="KW-1185">Reference proteome</keyword>
<organism evidence="3 4">
    <name type="scientific">Jutongia hominis</name>
    <dbReference type="NCBI Taxonomy" id="2763664"/>
    <lineage>
        <taxon>Bacteria</taxon>
        <taxon>Bacillati</taxon>
        <taxon>Bacillota</taxon>
        <taxon>Clostridia</taxon>
        <taxon>Lachnospirales</taxon>
        <taxon>Lachnospiraceae</taxon>
        <taxon>Jutongia</taxon>
    </lineage>
</organism>
<feature type="transmembrane region" description="Helical" evidence="2">
    <location>
        <begin position="231"/>
        <end position="256"/>
    </location>
</feature>
<proteinExistence type="predicted"/>
<evidence type="ECO:0000313" key="3">
    <source>
        <dbReference type="EMBL" id="MBC8556432.1"/>
    </source>
</evidence>
<dbReference type="Proteomes" id="UP000637513">
    <property type="component" value="Unassembled WGS sequence"/>
</dbReference>
<reference evidence="3 4" key="1">
    <citation type="submission" date="2020-08" db="EMBL/GenBank/DDBJ databases">
        <title>Genome public.</title>
        <authorList>
            <person name="Liu C."/>
            <person name="Sun Q."/>
        </authorList>
    </citation>
    <scope>NUCLEOTIDE SEQUENCE [LARGE SCALE GENOMIC DNA]</scope>
    <source>
        <strain evidence="3 4">BX3</strain>
    </source>
</reference>
<keyword evidence="2" id="KW-0812">Transmembrane</keyword>
<evidence type="ECO:0000256" key="2">
    <source>
        <dbReference type="SAM" id="Phobius"/>
    </source>
</evidence>
<feature type="transmembrane region" description="Helical" evidence="2">
    <location>
        <begin position="126"/>
        <end position="150"/>
    </location>
</feature>
<accession>A0ABR7MT73</accession>
<comment type="caution">
    <text evidence="3">The sequence shown here is derived from an EMBL/GenBank/DDBJ whole genome shotgun (WGS) entry which is preliminary data.</text>
</comment>
<name>A0ABR7MT73_9FIRM</name>
<gene>
    <name evidence="3" type="ORF">H8700_01720</name>
</gene>
<keyword evidence="2" id="KW-0472">Membrane</keyword>
<sequence>MAFCTNCGRKLNPGEICICQQQKGAVNGPGAGQQIPGGQMHQPGMGQQIPGGQMHQPGMGQQIPGGQMHQPGMGQQIPYNQGMPNQQMYYQKPKPKLNFDIQAMAMNFLQILLKPKSVGRAFVKEANIITAFIFIALQAICSGLFAVIFFGKINSLAKTQVLTWNSDYLNMFDLYKFPLFKDFFITVIASVVLTCIVALVAWGMTSAFKGKTTFIEAISASAVRCVAKTPVILVALLLGLINIGLGMLFFMLSAIVGLCYSCMVVPTGVGADGDKTVFIVLVVCIASLLCMFIFFRYMSVNYFSSALQTSVSKAISELQNAKNDLSKVLTQFF</sequence>